<organism evidence="2 3">
    <name type="scientific">Mycolicibacterium doricum</name>
    <dbReference type="NCBI Taxonomy" id="126673"/>
    <lineage>
        <taxon>Bacteria</taxon>
        <taxon>Bacillati</taxon>
        <taxon>Actinomycetota</taxon>
        <taxon>Actinomycetes</taxon>
        <taxon>Mycobacteriales</taxon>
        <taxon>Mycobacteriaceae</taxon>
        <taxon>Mycolicibacterium</taxon>
    </lineage>
</organism>
<reference evidence="2 3" key="1">
    <citation type="submission" date="2016-01" db="EMBL/GenBank/DDBJ databases">
        <title>The new phylogeny of the genus Mycobacterium.</title>
        <authorList>
            <person name="Tarcisio F."/>
            <person name="Conor M."/>
            <person name="Antonella G."/>
            <person name="Elisabetta G."/>
            <person name="Giulia F.S."/>
            <person name="Sara T."/>
            <person name="Anna F."/>
            <person name="Clotilde B."/>
            <person name="Roberto B."/>
            <person name="Veronica D.S."/>
            <person name="Fabio R."/>
            <person name="Monica P."/>
            <person name="Olivier J."/>
            <person name="Enrico T."/>
            <person name="Nicola S."/>
        </authorList>
    </citation>
    <scope>NUCLEOTIDE SEQUENCE [LARGE SCALE GENOMIC DNA]</scope>
    <source>
        <strain evidence="2 3">DSM 44339</strain>
    </source>
</reference>
<sequence length="203" mass="21937">MWGAPWCSVPPIENAERKIGTRPAILDPFDPMTVWAYDECDLTEPSRREVEQRAAQLFRLEEQPTAEREFAARLLVDAADVPGGIAVRPTLKEAIAYLEGAMAETNTVGFFHVGAHLPAIETTLFAKSGTARVSPSGNTWVIGGGYVAGLGSTIVATSQPFGWRDAVQIRTAIDERHNLYAAVAERSLVIGYEALLAAVTVTP</sequence>
<dbReference type="Proteomes" id="UP000467201">
    <property type="component" value="Chromosome"/>
</dbReference>
<evidence type="ECO:0000313" key="1">
    <source>
        <dbReference type="EMBL" id="BBZ08286.1"/>
    </source>
</evidence>
<name>A0A1X1T6U8_9MYCO</name>
<protein>
    <submittedName>
        <fullName evidence="2">Uncharacterized protein</fullName>
    </submittedName>
</protein>
<dbReference type="AlphaFoldDB" id="A0A1X1T6U8"/>
<dbReference type="RefSeq" id="WP_085191327.1">
    <property type="nucleotide sequence ID" value="NZ_AP022605.1"/>
</dbReference>
<evidence type="ECO:0000313" key="3">
    <source>
        <dbReference type="Proteomes" id="UP000193564"/>
    </source>
</evidence>
<dbReference type="KEGG" id="mdr:MDOR_24550"/>
<reference evidence="1" key="3">
    <citation type="submission" date="2020-02" db="EMBL/GenBank/DDBJ databases">
        <authorList>
            <person name="Matsumoto Y."/>
            <person name="Motooka D."/>
            <person name="Nakamura S."/>
        </authorList>
    </citation>
    <scope>NUCLEOTIDE SEQUENCE</scope>
    <source>
        <strain evidence="1">JCM 12405</strain>
    </source>
</reference>
<dbReference type="Proteomes" id="UP000193564">
    <property type="component" value="Unassembled WGS sequence"/>
</dbReference>
<reference evidence="1 4" key="2">
    <citation type="journal article" date="2019" name="Emerg. Microbes Infect.">
        <title>Comprehensive subspecies identification of 175 nontuberculous mycobacteria species based on 7547 genomic profiles.</title>
        <authorList>
            <person name="Matsumoto Y."/>
            <person name="Kinjo T."/>
            <person name="Motooka D."/>
            <person name="Nabeya D."/>
            <person name="Jung N."/>
            <person name="Uechi K."/>
            <person name="Horii T."/>
            <person name="Iida T."/>
            <person name="Fujita J."/>
            <person name="Nakamura S."/>
        </authorList>
    </citation>
    <scope>NUCLEOTIDE SEQUENCE [LARGE SCALE GENOMIC DNA]</scope>
    <source>
        <strain evidence="1 4">JCM 12405</strain>
    </source>
</reference>
<dbReference type="STRING" id="126673.AWC01_12210"/>
<dbReference type="OrthoDB" id="4556179at2"/>
<gene>
    <name evidence="2" type="ORF">AWC01_12210</name>
    <name evidence="1" type="ORF">MDOR_24550</name>
</gene>
<evidence type="ECO:0000313" key="2">
    <source>
        <dbReference type="EMBL" id="ORV40296.1"/>
    </source>
</evidence>
<keyword evidence="3" id="KW-1185">Reference proteome</keyword>
<dbReference type="EMBL" id="LQOS01000030">
    <property type="protein sequence ID" value="ORV40296.1"/>
    <property type="molecule type" value="Genomic_DNA"/>
</dbReference>
<accession>A0A1X1T6U8</accession>
<proteinExistence type="predicted"/>
<evidence type="ECO:0000313" key="4">
    <source>
        <dbReference type="Proteomes" id="UP000467201"/>
    </source>
</evidence>
<dbReference type="EMBL" id="AP022605">
    <property type="protein sequence ID" value="BBZ08286.1"/>
    <property type="molecule type" value="Genomic_DNA"/>
</dbReference>